<comment type="caution">
    <text evidence="14">The sequence shown here is derived from an EMBL/GenBank/DDBJ whole genome shotgun (WGS) entry which is preliminary data.</text>
</comment>
<feature type="coiled-coil region" evidence="7">
    <location>
        <begin position="238"/>
        <end position="312"/>
    </location>
</feature>
<dbReference type="Gene3D" id="3.30.70.100">
    <property type="match status" value="1"/>
</dbReference>
<keyword evidence="6 9" id="KW-0472">Membrane</keyword>
<dbReference type="GO" id="GO:0005886">
    <property type="term" value="C:plasma membrane"/>
    <property type="evidence" value="ECO:0007669"/>
    <property type="project" value="UniProtKB-SubCell"/>
</dbReference>
<evidence type="ECO:0000256" key="3">
    <source>
        <dbReference type="ARBA" id="ARBA00022475"/>
    </source>
</evidence>
<organism evidence="14 15">
    <name type="scientific">Novipirellula aureliae</name>
    <dbReference type="NCBI Taxonomy" id="2527966"/>
    <lineage>
        <taxon>Bacteria</taxon>
        <taxon>Pseudomonadati</taxon>
        <taxon>Planctomycetota</taxon>
        <taxon>Planctomycetia</taxon>
        <taxon>Pirellulales</taxon>
        <taxon>Pirellulaceae</taxon>
        <taxon>Novipirellula</taxon>
    </lineage>
</organism>
<feature type="transmembrane region" description="Helical" evidence="9">
    <location>
        <begin position="496"/>
        <end position="511"/>
    </location>
</feature>
<feature type="transmembrane region" description="Helical" evidence="9">
    <location>
        <begin position="879"/>
        <end position="903"/>
    </location>
</feature>
<feature type="domain" description="Mechanosensitive ion channel MscS" evidence="10">
    <location>
        <begin position="973"/>
        <end position="1038"/>
    </location>
</feature>
<evidence type="ECO:0000256" key="7">
    <source>
        <dbReference type="SAM" id="Coils"/>
    </source>
</evidence>
<dbReference type="InterPro" id="IPR010920">
    <property type="entry name" value="LSM_dom_sf"/>
</dbReference>
<dbReference type="Proteomes" id="UP000315471">
    <property type="component" value="Unassembled WGS sequence"/>
</dbReference>
<dbReference type="Pfam" id="PF21082">
    <property type="entry name" value="MS_channel_3rd"/>
    <property type="match status" value="1"/>
</dbReference>
<feature type="region of interest" description="Disordered" evidence="8">
    <location>
        <begin position="853"/>
        <end position="874"/>
    </location>
</feature>
<feature type="transmembrane region" description="Helical" evidence="9">
    <location>
        <begin position="692"/>
        <end position="716"/>
    </location>
</feature>
<evidence type="ECO:0000256" key="1">
    <source>
        <dbReference type="ARBA" id="ARBA00004651"/>
    </source>
</evidence>
<keyword evidence="4 9" id="KW-0812">Transmembrane</keyword>
<proteinExistence type="inferred from homology"/>
<dbReference type="Pfam" id="PF00924">
    <property type="entry name" value="MS_channel_2nd"/>
    <property type="match status" value="1"/>
</dbReference>
<evidence type="ECO:0000256" key="5">
    <source>
        <dbReference type="ARBA" id="ARBA00022989"/>
    </source>
</evidence>
<dbReference type="SUPFAM" id="SSF82689">
    <property type="entry name" value="Mechanosensitive channel protein MscS (YggB), C-terminal domain"/>
    <property type="match status" value="1"/>
</dbReference>
<feature type="transmembrane region" description="Helical" evidence="9">
    <location>
        <begin position="722"/>
        <end position="747"/>
    </location>
</feature>
<dbReference type="Gene3D" id="2.30.30.60">
    <property type="match status" value="1"/>
</dbReference>
<evidence type="ECO:0000259" key="10">
    <source>
        <dbReference type="Pfam" id="PF00924"/>
    </source>
</evidence>
<evidence type="ECO:0000256" key="4">
    <source>
        <dbReference type="ARBA" id="ARBA00022692"/>
    </source>
</evidence>
<feature type="transmembrane region" description="Helical" evidence="9">
    <location>
        <begin position="572"/>
        <end position="590"/>
    </location>
</feature>
<evidence type="ECO:0000313" key="14">
    <source>
        <dbReference type="EMBL" id="TWU41394.1"/>
    </source>
</evidence>
<dbReference type="InterPro" id="IPR024393">
    <property type="entry name" value="MscS_porin"/>
</dbReference>
<protein>
    <submittedName>
        <fullName evidence="14">Miniconductance mechanosensitive channel MscM</fullName>
    </submittedName>
</protein>
<feature type="transmembrane region" description="Helical" evidence="9">
    <location>
        <begin position="541"/>
        <end position="560"/>
    </location>
</feature>
<dbReference type="Gene3D" id="1.10.287.1260">
    <property type="match status" value="1"/>
</dbReference>
<feature type="coiled-coil region" evidence="7">
    <location>
        <begin position="58"/>
        <end position="135"/>
    </location>
</feature>
<accession>A0A5C6DYT3</accession>
<feature type="compositionally biased region" description="Basic and acidic residues" evidence="8">
    <location>
        <begin position="858"/>
        <end position="874"/>
    </location>
</feature>
<dbReference type="GO" id="GO:0008381">
    <property type="term" value="F:mechanosensitive monoatomic ion channel activity"/>
    <property type="evidence" value="ECO:0007669"/>
    <property type="project" value="UniProtKB-ARBA"/>
</dbReference>
<evidence type="ECO:0000313" key="15">
    <source>
        <dbReference type="Proteomes" id="UP000315471"/>
    </source>
</evidence>
<keyword evidence="15" id="KW-1185">Reference proteome</keyword>
<dbReference type="PANTHER" id="PTHR30347:SF1">
    <property type="entry name" value="MECHANOSENSITIVE CHANNEL MSCK"/>
    <property type="match status" value="1"/>
</dbReference>
<dbReference type="InterPro" id="IPR011014">
    <property type="entry name" value="MscS_channel_TM-2"/>
</dbReference>
<feature type="transmembrane region" description="Helical" evidence="9">
    <location>
        <begin position="652"/>
        <end position="671"/>
    </location>
</feature>
<dbReference type="InterPro" id="IPR006685">
    <property type="entry name" value="MscS_channel_2nd"/>
</dbReference>
<dbReference type="Pfam" id="PF12794">
    <property type="entry name" value="MscS_TM"/>
    <property type="match status" value="1"/>
</dbReference>
<keyword evidence="7" id="KW-0175">Coiled coil</keyword>
<comment type="similarity">
    <text evidence="2">Belongs to the MscS (TC 1.A.23) family.</text>
</comment>
<gene>
    <name evidence="14" type="primary">mscM_1</name>
    <name evidence="14" type="ORF">Q31b_28380</name>
</gene>
<comment type="subcellular location">
    <subcellularLocation>
        <location evidence="1">Cell membrane</location>
        <topology evidence="1">Multi-pass membrane protein</topology>
    </subcellularLocation>
</comment>
<evidence type="ECO:0000259" key="11">
    <source>
        <dbReference type="Pfam" id="PF12794"/>
    </source>
</evidence>
<evidence type="ECO:0000256" key="8">
    <source>
        <dbReference type="SAM" id="MobiDB-lite"/>
    </source>
</evidence>
<dbReference type="EMBL" id="SJPY01000004">
    <property type="protein sequence ID" value="TWU41394.1"/>
    <property type="molecule type" value="Genomic_DNA"/>
</dbReference>
<dbReference type="InterPro" id="IPR025692">
    <property type="entry name" value="MscS_IM_dom1"/>
</dbReference>
<keyword evidence="5 9" id="KW-1133">Transmembrane helix</keyword>
<keyword evidence="3" id="KW-1003">Cell membrane</keyword>
<name>A0A5C6DYT3_9BACT</name>
<feature type="domain" description="Mechanosensitive ion channel MscS porin" evidence="12">
    <location>
        <begin position="40"/>
        <end position="264"/>
    </location>
</feature>
<dbReference type="InterPro" id="IPR023408">
    <property type="entry name" value="MscS_beta-dom_sf"/>
</dbReference>
<dbReference type="InterPro" id="IPR052702">
    <property type="entry name" value="MscS-like_channel"/>
</dbReference>
<dbReference type="InterPro" id="IPR049278">
    <property type="entry name" value="MS_channel_C"/>
</dbReference>
<evidence type="ECO:0000256" key="6">
    <source>
        <dbReference type="ARBA" id="ARBA00023136"/>
    </source>
</evidence>
<evidence type="ECO:0000256" key="2">
    <source>
        <dbReference type="ARBA" id="ARBA00008017"/>
    </source>
</evidence>
<evidence type="ECO:0000259" key="13">
    <source>
        <dbReference type="Pfam" id="PF21082"/>
    </source>
</evidence>
<feature type="domain" description="Mechanosensitive ion channel MscS C-terminal" evidence="13">
    <location>
        <begin position="1046"/>
        <end position="1129"/>
    </location>
</feature>
<dbReference type="InterPro" id="IPR011066">
    <property type="entry name" value="MscS_channel_C_sf"/>
</dbReference>
<feature type="transmembrane region" description="Helical" evidence="9">
    <location>
        <begin position="924"/>
        <end position="949"/>
    </location>
</feature>
<evidence type="ECO:0000256" key="9">
    <source>
        <dbReference type="SAM" id="Phobius"/>
    </source>
</evidence>
<dbReference type="Pfam" id="PF12795">
    <property type="entry name" value="MscS_porin"/>
    <property type="match status" value="1"/>
</dbReference>
<feature type="transmembrane region" description="Helical" evidence="9">
    <location>
        <begin position="624"/>
        <end position="646"/>
    </location>
</feature>
<dbReference type="PANTHER" id="PTHR30347">
    <property type="entry name" value="POTASSIUM CHANNEL RELATED"/>
    <property type="match status" value="1"/>
</dbReference>
<feature type="transmembrane region" description="Helical" evidence="9">
    <location>
        <begin position="802"/>
        <end position="822"/>
    </location>
</feature>
<dbReference type="AlphaFoldDB" id="A0A5C6DYT3"/>
<sequence>MAFALFVGFFVASSAWGEGPTLQAVSDAQSLSIEQVERAIAKTKESKDIDEATRSQMLDNFTAALNNLKSAAEHEAKEATLIAETQTVAARLEQLKKRRSELKDKQPAVDPKLTLAELEQLLPQTELQLSSQKKARQAAESELQLRAQRRKDIPARIVAIGERVTNTESQLQILASADADAGSASFATRLVTRRLTLVKELPALEAELAKYDAEESADLIRSKIDLANAEIGYTEKTIASLQARINEARELAAEESVRKARYEAIAAAPALQAYAEQNQELAEKAKRVTEDLAAAQRDLKSAVEVHEALVNQFRVTRNKVDLVGLTSSVGTLLRKQRTSLPDVSERREAVAMRQPLINDIQYELLEYEDLRSEVAEPQKLLATIVEDSGSIGSLDQALLESAAQELLSRKGEYLDTLIRNSSQYFHAMIELDLTDQQIIKQAAEYENYIDERVLWIRSGRSLLSGLQFNPSDAWLISPKKWSEVGTALVVDIQKRMGLYLICLIPIALLFFKRRSIRSRIRSLGETTERANCKSITPTIQTIFLTNLVSLEWSALLGFFGWRLFENPLQSEFASAIGSGLLCVSLLWFATEILRQACRPMGLGESHFGWSEHSTRTLRRGLRTFATFAFPLTMVTTTLACCESSHGRDSLERIFFVLGMLTASVVLFRLLMPGGLLRSYLASNPRGWVDRFKYVWGLLGICVPMALAGLAIAGFYYTAQILFWRLFATWAFIATVYMLRAFCFRMLLLRRRYLSMEQLRQRAAAAAATTPSTDEHTLQSVSGITTEDPKADISAQSQQAQRLITTGLFSASMVGLWLIWVGVLPALSMLDNYCVWGGTATGYAAHVPSLSASPMSMTPDRDSQESEDEKSPDRLDREQMVSNVVTISDLALAILIVIVCFVLFRNGPGLLEMSVLQQLPLDASVRYAITTLVSYAIVLVGTIAACSTIGLQWSQIQWLATALTFGLAFGLQEIFANFVAGLIILIERPIRVGDIVTVDEVTGVVSRIRIRATSITNWDRKEYVVPNKEFITGRLLNWTLSDKVNRIVIEVGVAYGSDTERARQILLQTANSHPLTLDDPASVATFEGFGDSTLKMVLKTYLASFDHRVETIHQLHTEINKAFQAEGIEIAFPQCDLHVRSFPMAQDVALRSEQIVEAQEVERAQEVEQAREAA</sequence>
<dbReference type="SUPFAM" id="SSF82861">
    <property type="entry name" value="Mechanosensitive channel protein MscS (YggB), transmembrane region"/>
    <property type="match status" value="1"/>
</dbReference>
<dbReference type="SUPFAM" id="SSF50182">
    <property type="entry name" value="Sm-like ribonucleoproteins"/>
    <property type="match status" value="1"/>
</dbReference>
<evidence type="ECO:0000259" key="12">
    <source>
        <dbReference type="Pfam" id="PF12795"/>
    </source>
</evidence>
<feature type="domain" description="Mechanosensitive ion channel inner membrane" evidence="11">
    <location>
        <begin position="498"/>
        <end position="835"/>
    </location>
</feature>
<reference evidence="14 15" key="1">
    <citation type="submission" date="2019-02" db="EMBL/GenBank/DDBJ databases">
        <title>Deep-cultivation of Planctomycetes and their phenomic and genomic characterization uncovers novel biology.</title>
        <authorList>
            <person name="Wiegand S."/>
            <person name="Jogler M."/>
            <person name="Boedeker C."/>
            <person name="Pinto D."/>
            <person name="Vollmers J."/>
            <person name="Rivas-Marin E."/>
            <person name="Kohn T."/>
            <person name="Peeters S.H."/>
            <person name="Heuer A."/>
            <person name="Rast P."/>
            <person name="Oberbeckmann S."/>
            <person name="Bunk B."/>
            <person name="Jeske O."/>
            <person name="Meyerdierks A."/>
            <person name="Storesund J.E."/>
            <person name="Kallscheuer N."/>
            <person name="Luecker S."/>
            <person name="Lage O.M."/>
            <person name="Pohl T."/>
            <person name="Merkel B.J."/>
            <person name="Hornburger P."/>
            <person name="Mueller R.-W."/>
            <person name="Bruemmer F."/>
            <person name="Labrenz M."/>
            <person name="Spormann A.M."/>
            <person name="Op Den Camp H."/>
            <person name="Overmann J."/>
            <person name="Amann R."/>
            <person name="Jetten M.S.M."/>
            <person name="Mascher T."/>
            <person name="Medema M.H."/>
            <person name="Devos D.P."/>
            <person name="Kaster A.-K."/>
            <person name="Ovreas L."/>
            <person name="Rohde M."/>
            <person name="Galperin M.Y."/>
            <person name="Jogler C."/>
        </authorList>
    </citation>
    <scope>NUCLEOTIDE SEQUENCE [LARGE SCALE GENOMIC DNA]</scope>
    <source>
        <strain evidence="14 15">Q31b</strain>
    </source>
</reference>
<feature type="transmembrane region" description="Helical" evidence="9">
    <location>
        <begin position="955"/>
        <end position="985"/>
    </location>
</feature>